<comment type="caution">
    <text evidence="2">The sequence shown here is derived from an EMBL/GenBank/DDBJ whole genome shotgun (WGS) entry which is preliminary data.</text>
</comment>
<feature type="compositionally biased region" description="Low complexity" evidence="1">
    <location>
        <begin position="201"/>
        <end position="210"/>
    </location>
</feature>
<accession>A0A843VVZ0</accession>
<dbReference type="EMBL" id="NMUH01002003">
    <property type="protein sequence ID" value="MQL97114.1"/>
    <property type="molecule type" value="Genomic_DNA"/>
</dbReference>
<protein>
    <submittedName>
        <fullName evidence="2">Uncharacterized protein</fullName>
    </submittedName>
</protein>
<name>A0A843VVZ0_COLES</name>
<sequence>MEDAPIQGEHEGVVESTSDADGVENVESVVGKSDKGKGVATEIPLLTRKAHWRSRKKKVHVHLKPVIERLDAQDLMKAQISTIAPPAPTPTVPASGSGPSGPRNEEAEVWPARPSVEEVRPLGPVDVENSGPGPKVVEESSQVAQEESGPPGPVVDEHSGSSEPMESQEESGRVEAPVEEAVPPEPPTSPLQTPAPPSPPSSTTAPLAPATFKQPLPKHISYHNLLFFYFLHIHSSSF</sequence>
<evidence type="ECO:0000313" key="2">
    <source>
        <dbReference type="EMBL" id="MQL97114.1"/>
    </source>
</evidence>
<evidence type="ECO:0000313" key="3">
    <source>
        <dbReference type="Proteomes" id="UP000652761"/>
    </source>
</evidence>
<proteinExistence type="predicted"/>
<dbReference type="Proteomes" id="UP000652761">
    <property type="component" value="Unassembled WGS sequence"/>
</dbReference>
<feature type="compositionally biased region" description="Low complexity" evidence="1">
    <location>
        <begin position="139"/>
        <end position="148"/>
    </location>
</feature>
<reference evidence="2" key="1">
    <citation type="submission" date="2017-07" db="EMBL/GenBank/DDBJ databases">
        <title>Taro Niue Genome Assembly and Annotation.</title>
        <authorList>
            <person name="Atibalentja N."/>
            <person name="Keating K."/>
            <person name="Fields C.J."/>
        </authorList>
    </citation>
    <scope>NUCLEOTIDE SEQUENCE</scope>
    <source>
        <strain evidence="2">Niue_2</strain>
        <tissue evidence="2">Leaf</tissue>
    </source>
</reference>
<keyword evidence="3" id="KW-1185">Reference proteome</keyword>
<feature type="region of interest" description="Disordered" evidence="1">
    <location>
        <begin position="1"/>
        <end position="37"/>
    </location>
</feature>
<organism evidence="2 3">
    <name type="scientific">Colocasia esculenta</name>
    <name type="common">Wild taro</name>
    <name type="synonym">Arum esculentum</name>
    <dbReference type="NCBI Taxonomy" id="4460"/>
    <lineage>
        <taxon>Eukaryota</taxon>
        <taxon>Viridiplantae</taxon>
        <taxon>Streptophyta</taxon>
        <taxon>Embryophyta</taxon>
        <taxon>Tracheophyta</taxon>
        <taxon>Spermatophyta</taxon>
        <taxon>Magnoliopsida</taxon>
        <taxon>Liliopsida</taxon>
        <taxon>Araceae</taxon>
        <taxon>Aroideae</taxon>
        <taxon>Colocasieae</taxon>
        <taxon>Colocasia</taxon>
    </lineage>
</organism>
<feature type="compositionally biased region" description="Pro residues" evidence="1">
    <location>
        <begin position="183"/>
        <end position="200"/>
    </location>
</feature>
<gene>
    <name evidence="2" type="ORF">Taro_029796</name>
</gene>
<dbReference type="AlphaFoldDB" id="A0A843VVZ0"/>
<feature type="region of interest" description="Disordered" evidence="1">
    <location>
        <begin position="82"/>
        <end position="210"/>
    </location>
</feature>
<evidence type="ECO:0000256" key="1">
    <source>
        <dbReference type="SAM" id="MobiDB-lite"/>
    </source>
</evidence>